<organism evidence="2 3">
    <name type="scientific">Flavobacterium noncentrifugens</name>
    <dbReference type="NCBI Taxonomy" id="1128970"/>
    <lineage>
        <taxon>Bacteria</taxon>
        <taxon>Pseudomonadati</taxon>
        <taxon>Bacteroidota</taxon>
        <taxon>Flavobacteriia</taxon>
        <taxon>Flavobacteriales</taxon>
        <taxon>Flavobacteriaceae</taxon>
        <taxon>Flavobacterium</taxon>
    </lineage>
</organism>
<accession>A0A1G8RMD7</accession>
<evidence type="ECO:0000313" key="3">
    <source>
        <dbReference type="Proteomes" id="UP000199580"/>
    </source>
</evidence>
<dbReference type="Proteomes" id="UP000199580">
    <property type="component" value="Unassembled WGS sequence"/>
</dbReference>
<evidence type="ECO:0000313" key="2">
    <source>
        <dbReference type="EMBL" id="SDJ18168.1"/>
    </source>
</evidence>
<dbReference type="EMBL" id="FNEZ01000001">
    <property type="protein sequence ID" value="SDJ18168.1"/>
    <property type="molecule type" value="Genomic_DNA"/>
</dbReference>
<reference evidence="2 3" key="1">
    <citation type="submission" date="2016-10" db="EMBL/GenBank/DDBJ databases">
        <authorList>
            <person name="de Groot N.N."/>
        </authorList>
    </citation>
    <scope>NUCLEOTIDE SEQUENCE [LARGE SCALE GENOMIC DNA]</scope>
    <source>
        <strain evidence="2 3">CGMCC 1.10076</strain>
    </source>
</reference>
<evidence type="ECO:0000256" key="1">
    <source>
        <dbReference type="SAM" id="SignalP"/>
    </source>
</evidence>
<keyword evidence="3" id="KW-1185">Reference proteome</keyword>
<name>A0A1G8RMD7_9FLAO</name>
<protein>
    <submittedName>
        <fullName evidence="2">Uncharacterized protein</fullName>
    </submittedName>
</protein>
<dbReference type="OrthoDB" id="1377440at2"/>
<dbReference type="PROSITE" id="PS51257">
    <property type="entry name" value="PROKAR_LIPOPROTEIN"/>
    <property type="match status" value="1"/>
</dbReference>
<feature type="chain" id="PRO_5011569199" evidence="1">
    <location>
        <begin position="19"/>
        <end position="386"/>
    </location>
</feature>
<dbReference type="AlphaFoldDB" id="A0A1G8RMD7"/>
<dbReference type="RefSeq" id="WP_091391433.1">
    <property type="nucleotide sequence ID" value="NZ_BKAI01000001.1"/>
</dbReference>
<proteinExistence type="predicted"/>
<sequence length="386" mass="42828">MKKALIFTLFAGAIVFYACDSTDVIEENKSAAVTTAGKPLPPVSQYPVTAIYINDGIPTTCAKNILVFANWNDYNNTIAQLDTHVESEADAFDASVPTGSTDDQYDALAAAAGFDEDNPLLRFETQYNFCSLRLKLITLEDAWLYAQGDGTWNASTDPDNHFIDDETERTLLNEGAEVIIGTEPKNYVIYKFTDDAGGYIAISNMDVVALQQINSGTIPTFNPNVVVTTPKSAVISGGCKDKLTEVAYEVVNGERLKRISKVRREYGTDAEAGTSIWKGRIKAKTKGYKKKNGHWKGTRTYITAGIDGAVIGDYGIAYDNCDAEISRVSVREKRRRHIKVRMTIDTYVTNLPTLHKFTVKDNKLYSLHKLRQSLIVNKDFFDMSTD</sequence>
<gene>
    <name evidence="2" type="ORF">SAMN04487935_0194</name>
</gene>
<feature type="signal peptide" evidence="1">
    <location>
        <begin position="1"/>
        <end position="18"/>
    </location>
</feature>
<keyword evidence="1" id="KW-0732">Signal</keyword>